<dbReference type="Proteomes" id="UP000049979">
    <property type="component" value="Unassembled WGS sequence"/>
</dbReference>
<reference evidence="2" key="1">
    <citation type="submission" date="2015-05" db="EMBL/GenBank/DDBJ databases">
        <authorList>
            <consortium name="Pathogen Informatics"/>
        </authorList>
    </citation>
    <scope>NUCLEOTIDE SEQUENCE [LARGE SCALE GENOMIC DNA]</scope>
    <source>
        <strain evidence="2">M72</strain>
    </source>
</reference>
<accession>A0A0M6WR14</accession>
<evidence type="ECO:0000313" key="2">
    <source>
        <dbReference type="Proteomes" id="UP000049979"/>
    </source>
</evidence>
<dbReference type="RefSeq" id="WP_055068063.1">
    <property type="nucleotide sequence ID" value="NZ_CP173697.1"/>
</dbReference>
<dbReference type="AlphaFoldDB" id="A0A0M6WR14"/>
<gene>
    <name evidence="1" type="ORF">M72_29921</name>
</gene>
<name>A0A0M6WR14_9FIRM</name>
<keyword evidence="2" id="KW-1185">Reference proteome</keyword>
<organism evidence="1 2">
    <name type="scientific">Roseburia faecis</name>
    <dbReference type="NCBI Taxonomy" id="301302"/>
    <lineage>
        <taxon>Bacteria</taxon>
        <taxon>Bacillati</taxon>
        <taxon>Bacillota</taxon>
        <taxon>Clostridia</taxon>
        <taxon>Lachnospirales</taxon>
        <taxon>Lachnospiraceae</taxon>
        <taxon>Roseburia</taxon>
    </lineage>
</organism>
<dbReference type="EMBL" id="CVRR01000024">
    <property type="protein sequence ID" value="CRL39502.1"/>
    <property type="molecule type" value="Genomic_DNA"/>
</dbReference>
<protein>
    <submittedName>
        <fullName evidence="1">Uncharacterized protein</fullName>
    </submittedName>
</protein>
<sequence>MIHRVTCDRCGSISEYDDKSIWEGNREHEDIECPVCGNIIDSAFTDLTPVARLIKKGEKN</sequence>
<proteinExistence type="predicted"/>
<evidence type="ECO:0000313" key="1">
    <source>
        <dbReference type="EMBL" id="CRL39502.1"/>
    </source>
</evidence>